<dbReference type="PANTHER" id="PTHR34322">
    <property type="entry name" value="TRANSPOSASE, Y1_TNP DOMAIN-CONTAINING"/>
    <property type="match status" value="1"/>
</dbReference>
<keyword evidence="3" id="KW-1185">Reference proteome</keyword>
<organism evidence="2 3">
    <name type="scientific">Robbsia betulipollinis</name>
    <dbReference type="NCBI Taxonomy" id="2981849"/>
    <lineage>
        <taxon>Bacteria</taxon>
        <taxon>Pseudomonadati</taxon>
        <taxon>Pseudomonadota</taxon>
        <taxon>Betaproteobacteria</taxon>
        <taxon>Burkholderiales</taxon>
        <taxon>Burkholderiaceae</taxon>
        <taxon>Robbsia</taxon>
    </lineage>
</organism>
<evidence type="ECO:0000259" key="1">
    <source>
        <dbReference type="SMART" id="SM01321"/>
    </source>
</evidence>
<feature type="domain" description="Transposase IS200-like" evidence="1">
    <location>
        <begin position="9"/>
        <end position="124"/>
    </location>
</feature>
<dbReference type="SUPFAM" id="SSF143422">
    <property type="entry name" value="Transposase IS200-like"/>
    <property type="match status" value="1"/>
</dbReference>
<dbReference type="Proteomes" id="UP001082899">
    <property type="component" value="Unassembled WGS sequence"/>
</dbReference>
<protein>
    <submittedName>
        <fullName evidence="2">Transposase</fullName>
    </submittedName>
</protein>
<evidence type="ECO:0000313" key="2">
    <source>
        <dbReference type="EMBL" id="MCY0388334.1"/>
    </source>
</evidence>
<dbReference type="RefSeq" id="WP_267848222.1">
    <property type="nucleotide sequence ID" value="NZ_JAPMXC010000003.1"/>
</dbReference>
<dbReference type="InterPro" id="IPR036515">
    <property type="entry name" value="Transposase_17_sf"/>
</dbReference>
<dbReference type="EMBL" id="JAPMXC010000003">
    <property type="protein sequence ID" value="MCY0388334.1"/>
    <property type="molecule type" value="Genomic_DNA"/>
</dbReference>
<accession>A0ABT3ZP57</accession>
<evidence type="ECO:0000313" key="3">
    <source>
        <dbReference type="Proteomes" id="UP001082899"/>
    </source>
</evidence>
<reference evidence="2" key="1">
    <citation type="submission" date="2022-11" db="EMBL/GenBank/DDBJ databases">
        <title>Robbsia betulipollinis sp. nov., isolated from pollen of birch (Betula pendula).</title>
        <authorList>
            <person name="Shi H."/>
            <person name="Ambika Manirajan B."/>
            <person name="Ratering S."/>
            <person name="Geissler-Plaum R."/>
            <person name="Schnell S."/>
        </authorList>
    </citation>
    <scope>NUCLEOTIDE SEQUENCE</scope>
    <source>
        <strain evidence="2">Bb-Pol-6</strain>
    </source>
</reference>
<dbReference type="SMART" id="SM01321">
    <property type="entry name" value="Y1_Tnp"/>
    <property type="match status" value="1"/>
</dbReference>
<gene>
    <name evidence="2" type="ORF">OVY01_14020</name>
</gene>
<dbReference type="Gene3D" id="3.30.70.1290">
    <property type="entry name" value="Transposase IS200-like"/>
    <property type="match status" value="1"/>
</dbReference>
<comment type="caution">
    <text evidence="2">The sequence shown here is derived from an EMBL/GenBank/DDBJ whole genome shotgun (WGS) entry which is preliminary data.</text>
</comment>
<dbReference type="InterPro" id="IPR002686">
    <property type="entry name" value="Transposase_17"/>
</dbReference>
<proteinExistence type="predicted"/>
<sequence>MARLARLYVPGLPQYLMLDARPGQPAFRDEADLASFADTLRRVAREAGFAVHAYALLPSGVHLLGSPRDARSASQTVQAVGRRYVALYNRRHQCSGTLWVGRYRATVIDPEHHLLFVSRLIESLAATAMAATAVADLPRRSSHAHHVGLALDPLITDHALYWSLGNTPFERQRVYRELAEQPLDPAACARALEATRKGWVLGDDAFRERCARLANRRVEPLPRGRPAKIDDTAQ</sequence>
<name>A0ABT3ZP57_9BURK</name>
<dbReference type="PANTHER" id="PTHR34322:SF2">
    <property type="entry name" value="TRANSPOSASE IS200-LIKE DOMAIN-CONTAINING PROTEIN"/>
    <property type="match status" value="1"/>
</dbReference>